<keyword evidence="5" id="KW-0862">Zinc</keyword>
<dbReference type="PROSITE" id="PS50048">
    <property type="entry name" value="ZN2_CY6_FUNGAL_2"/>
    <property type="match status" value="1"/>
</dbReference>
<keyword evidence="8" id="KW-0804">Transcription</keyword>
<dbReference type="PROSITE" id="PS50157">
    <property type="entry name" value="ZINC_FINGER_C2H2_2"/>
    <property type="match status" value="2"/>
</dbReference>
<dbReference type="AlphaFoldDB" id="A0A9W9NDS1"/>
<dbReference type="SMART" id="SM00066">
    <property type="entry name" value="GAL4"/>
    <property type="match status" value="1"/>
</dbReference>
<feature type="non-terminal residue" evidence="14">
    <location>
        <position position="1"/>
    </location>
</feature>
<dbReference type="InterPro" id="IPR013087">
    <property type="entry name" value="Znf_C2H2_type"/>
</dbReference>
<evidence type="ECO:0000259" key="12">
    <source>
        <dbReference type="PROSITE" id="PS50048"/>
    </source>
</evidence>
<evidence type="ECO:0000256" key="10">
    <source>
        <dbReference type="PROSITE-ProRule" id="PRU00042"/>
    </source>
</evidence>
<dbReference type="InterPro" id="IPR036236">
    <property type="entry name" value="Znf_C2H2_sf"/>
</dbReference>
<dbReference type="PANTHER" id="PTHR40626:SF1">
    <property type="entry name" value="TRANSCRIPTION FACTOR WITH C2H2 AND ZN(2)-CYS(6) DNA BINDING DOMAIN (EUROFUNG)"/>
    <property type="match status" value="1"/>
</dbReference>
<evidence type="ECO:0000256" key="1">
    <source>
        <dbReference type="ARBA" id="ARBA00004123"/>
    </source>
</evidence>
<feature type="domain" description="C2H2-type" evidence="13">
    <location>
        <begin position="49"/>
        <end position="76"/>
    </location>
</feature>
<dbReference type="GO" id="GO:0000981">
    <property type="term" value="F:DNA-binding transcription factor activity, RNA polymerase II-specific"/>
    <property type="evidence" value="ECO:0007669"/>
    <property type="project" value="InterPro"/>
</dbReference>
<keyword evidence="3" id="KW-0677">Repeat</keyword>
<dbReference type="GO" id="GO:0008270">
    <property type="term" value="F:zinc ion binding"/>
    <property type="evidence" value="ECO:0007669"/>
    <property type="project" value="UniProtKB-KW"/>
</dbReference>
<dbReference type="Gene3D" id="4.10.240.10">
    <property type="entry name" value="Zn(2)-C6 fungal-type DNA-binding domain"/>
    <property type="match status" value="1"/>
</dbReference>
<evidence type="ECO:0000256" key="8">
    <source>
        <dbReference type="ARBA" id="ARBA00023163"/>
    </source>
</evidence>
<protein>
    <recommendedName>
        <fullName evidence="16">C2H2-type domain-containing protein</fullName>
    </recommendedName>
</protein>
<evidence type="ECO:0000256" key="6">
    <source>
        <dbReference type="ARBA" id="ARBA00023015"/>
    </source>
</evidence>
<evidence type="ECO:0000256" key="7">
    <source>
        <dbReference type="ARBA" id="ARBA00023125"/>
    </source>
</evidence>
<feature type="region of interest" description="Disordered" evidence="11">
    <location>
        <begin position="157"/>
        <end position="181"/>
    </location>
</feature>
<name>A0A9W9NDS1_9EURO</name>
<dbReference type="GeneID" id="83174455"/>
<feature type="domain" description="Zn(2)-C6 fungal-type" evidence="12">
    <location>
        <begin position="119"/>
        <end position="148"/>
    </location>
</feature>
<dbReference type="PANTHER" id="PTHR40626">
    <property type="entry name" value="MIP31509P"/>
    <property type="match status" value="1"/>
</dbReference>
<comment type="subcellular location">
    <subcellularLocation>
        <location evidence="1">Nucleus</location>
    </subcellularLocation>
</comment>
<dbReference type="InterPro" id="IPR051059">
    <property type="entry name" value="VerF-like"/>
</dbReference>
<dbReference type="RefSeq" id="XP_058312566.1">
    <property type="nucleotide sequence ID" value="XM_058447155.1"/>
</dbReference>
<keyword evidence="4 10" id="KW-0863">Zinc-finger</keyword>
<accession>A0A9W9NDS1</accession>
<keyword evidence="7" id="KW-0238">DNA-binding</keyword>
<feature type="domain" description="C2H2-type" evidence="13">
    <location>
        <begin position="77"/>
        <end position="108"/>
    </location>
</feature>
<organism evidence="14 15">
    <name type="scientific">Penicillium cinerascens</name>
    <dbReference type="NCBI Taxonomy" id="70096"/>
    <lineage>
        <taxon>Eukaryota</taxon>
        <taxon>Fungi</taxon>
        <taxon>Dikarya</taxon>
        <taxon>Ascomycota</taxon>
        <taxon>Pezizomycotina</taxon>
        <taxon>Eurotiomycetes</taxon>
        <taxon>Eurotiomycetidae</taxon>
        <taxon>Eurotiales</taxon>
        <taxon>Aspergillaceae</taxon>
        <taxon>Penicillium</taxon>
    </lineage>
</organism>
<dbReference type="Pfam" id="PF04082">
    <property type="entry name" value="Fungal_trans"/>
    <property type="match status" value="1"/>
</dbReference>
<reference evidence="14" key="1">
    <citation type="submission" date="2022-12" db="EMBL/GenBank/DDBJ databases">
        <authorList>
            <person name="Petersen C."/>
        </authorList>
    </citation>
    <scope>NUCLEOTIDE SEQUENCE</scope>
    <source>
        <strain evidence="14">IBT 15544</strain>
    </source>
</reference>
<keyword evidence="15" id="KW-1185">Reference proteome</keyword>
<keyword evidence="6" id="KW-0805">Transcription regulation</keyword>
<evidence type="ECO:0000256" key="11">
    <source>
        <dbReference type="SAM" id="MobiDB-lite"/>
    </source>
</evidence>
<dbReference type="OrthoDB" id="654211at2759"/>
<evidence type="ECO:0000313" key="14">
    <source>
        <dbReference type="EMBL" id="KAJ5217993.1"/>
    </source>
</evidence>
<dbReference type="PROSITE" id="PS00028">
    <property type="entry name" value="ZINC_FINGER_C2H2_1"/>
    <property type="match status" value="1"/>
</dbReference>
<evidence type="ECO:0000313" key="15">
    <source>
        <dbReference type="Proteomes" id="UP001150904"/>
    </source>
</evidence>
<reference evidence="14" key="2">
    <citation type="journal article" date="2023" name="IMA Fungus">
        <title>Comparative genomic study of the Penicillium genus elucidates a diverse pangenome and 15 lateral gene transfer events.</title>
        <authorList>
            <person name="Petersen C."/>
            <person name="Sorensen T."/>
            <person name="Nielsen M.R."/>
            <person name="Sondergaard T.E."/>
            <person name="Sorensen J.L."/>
            <person name="Fitzpatrick D.A."/>
            <person name="Frisvad J.C."/>
            <person name="Nielsen K.L."/>
        </authorList>
    </citation>
    <scope>NUCLEOTIDE SEQUENCE</scope>
    <source>
        <strain evidence="14">IBT 15544</strain>
    </source>
</reference>
<evidence type="ECO:0000256" key="5">
    <source>
        <dbReference type="ARBA" id="ARBA00022833"/>
    </source>
</evidence>
<dbReference type="CDD" id="cd12148">
    <property type="entry name" value="fungal_TF_MHR"/>
    <property type="match status" value="1"/>
</dbReference>
<dbReference type="SMART" id="SM00355">
    <property type="entry name" value="ZnF_C2H2"/>
    <property type="match status" value="2"/>
</dbReference>
<gene>
    <name evidence="14" type="ORF">N7498_000092</name>
</gene>
<keyword evidence="9" id="KW-0539">Nucleus</keyword>
<evidence type="ECO:0000256" key="4">
    <source>
        <dbReference type="ARBA" id="ARBA00022771"/>
    </source>
</evidence>
<dbReference type="GO" id="GO:0000785">
    <property type="term" value="C:chromatin"/>
    <property type="evidence" value="ECO:0007669"/>
    <property type="project" value="TreeGrafter"/>
</dbReference>
<evidence type="ECO:0008006" key="16">
    <source>
        <dbReference type="Google" id="ProtNLM"/>
    </source>
</evidence>
<comment type="caution">
    <text evidence="14">The sequence shown here is derived from an EMBL/GenBank/DDBJ whole genome shotgun (WGS) entry which is preliminary data.</text>
</comment>
<dbReference type="SUPFAM" id="SSF57701">
    <property type="entry name" value="Zn2/Cys6 DNA-binding domain"/>
    <property type="match status" value="1"/>
</dbReference>
<dbReference type="GO" id="GO:0000978">
    <property type="term" value="F:RNA polymerase II cis-regulatory region sequence-specific DNA binding"/>
    <property type="evidence" value="ECO:0007669"/>
    <property type="project" value="InterPro"/>
</dbReference>
<dbReference type="InterPro" id="IPR036864">
    <property type="entry name" value="Zn2-C6_fun-type_DNA-bd_sf"/>
</dbReference>
<sequence>RSSVEWMVPLSGGYFPTASVCKFSGFPYRFPTFQQPTIIRSLAGLCIMFRCPHCDKSYQRKTHLIRHEATHKQQLSSSCPFCGKSFLKTEVTRRHAKACAKKHNRPVPEAGKAGRKRQSCDSCFEAKAACDKKSPCSRCLSLGRPCTFVAQPSPSPGATCSGASSPSSPSPSAAATSLPSARRDGPFSFLRHFANPSVQKDRLAIGETGKHSTPRNLATLYSHIEDALIPSNPLSAFLGFGEYPSNPLSGDDGFLSDYLSDALFPSKLSNQLTEITSELVETSKSMRLDSDNPELDIMQLSAVFGVSNISSFISVFFHAFHWHLPIVHSPSFDPGTVSNPLLLAIFLAGAAYSTAMDDATTSSSSWIIDVAEEYIFRQVSHLSIVPLPMEPANLLPTVQTLQSALIIEMLQFARDDLSTRRRIRIIRHPCLVSTVRSLGIFQLKRSTIPNVCDEGTWRNLVAEEMCLRIASWAFLADGFLTVCLKNHPAISIYEMNCNFPWSADLWEAESASAFSKIAAAHSTELPLPPLREVATQLLEIPQTAPISWSLSISAEHLLILIYSINSLAFQIRAGLLPYLSIEKISLAAENWKRIWDSVIGSLDDDQYQHLGYPKHAEELWWLLKATLDVTEQSSIKFLFLDSTATDDMGSLNEFIQWCHRNFS</sequence>
<evidence type="ECO:0000259" key="13">
    <source>
        <dbReference type="PROSITE" id="PS50157"/>
    </source>
</evidence>
<feature type="compositionally biased region" description="Low complexity" evidence="11">
    <location>
        <begin position="157"/>
        <end position="180"/>
    </location>
</feature>
<evidence type="ECO:0000256" key="3">
    <source>
        <dbReference type="ARBA" id="ARBA00022737"/>
    </source>
</evidence>
<dbReference type="EMBL" id="JAPQKR010000004">
    <property type="protein sequence ID" value="KAJ5217993.1"/>
    <property type="molecule type" value="Genomic_DNA"/>
</dbReference>
<dbReference type="Proteomes" id="UP001150904">
    <property type="component" value="Unassembled WGS sequence"/>
</dbReference>
<dbReference type="GO" id="GO:0005634">
    <property type="term" value="C:nucleus"/>
    <property type="evidence" value="ECO:0007669"/>
    <property type="project" value="UniProtKB-SubCell"/>
</dbReference>
<dbReference type="GO" id="GO:0006351">
    <property type="term" value="P:DNA-templated transcription"/>
    <property type="evidence" value="ECO:0007669"/>
    <property type="project" value="InterPro"/>
</dbReference>
<proteinExistence type="predicted"/>
<dbReference type="CDD" id="cd00067">
    <property type="entry name" value="GAL4"/>
    <property type="match status" value="1"/>
</dbReference>
<evidence type="ECO:0000256" key="9">
    <source>
        <dbReference type="ARBA" id="ARBA00023242"/>
    </source>
</evidence>
<evidence type="ECO:0000256" key="2">
    <source>
        <dbReference type="ARBA" id="ARBA00022723"/>
    </source>
</evidence>
<dbReference type="InterPro" id="IPR001138">
    <property type="entry name" value="Zn2Cys6_DnaBD"/>
</dbReference>
<keyword evidence="2" id="KW-0479">Metal-binding</keyword>
<dbReference type="SUPFAM" id="SSF57667">
    <property type="entry name" value="beta-beta-alpha zinc fingers"/>
    <property type="match status" value="1"/>
</dbReference>
<dbReference type="Pfam" id="PF00172">
    <property type="entry name" value="Zn_clus"/>
    <property type="match status" value="1"/>
</dbReference>
<dbReference type="InterPro" id="IPR007219">
    <property type="entry name" value="XnlR_reg_dom"/>
</dbReference>
<dbReference type="Gene3D" id="3.30.160.60">
    <property type="entry name" value="Classic Zinc Finger"/>
    <property type="match status" value="1"/>
</dbReference>